<name>A0A193GYD3_9CAUD</name>
<feature type="region of interest" description="Disordered" evidence="1">
    <location>
        <begin position="76"/>
        <end position="97"/>
    </location>
</feature>
<evidence type="ECO:0000313" key="3">
    <source>
        <dbReference type="Proteomes" id="UP000201689"/>
    </source>
</evidence>
<evidence type="ECO:0000313" key="2">
    <source>
        <dbReference type="EMBL" id="ANN86138.1"/>
    </source>
</evidence>
<dbReference type="KEGG" id="vg:29064937"/>
<dbReference type="OrthoDB" id="28719at10239"/>
<dbReference type="Proteomes" id="UP000201689">
    <property type="component" value="Segment"/>
</dbReference>
<reference evidence="2 3" key="1">
    <citation type="submission" date="2016-05" db="EMBL/GenBank/DDBJ databases">
        <authorList>
            <person name="Lavstsen T."/>
            <person name="Jespersen J.S."/>
        </authorList>
    </citation>
    <scope>NUCLEOTIDE SEQUENCE [LARGE SCALE GENOMIC DNA]</scope>
</reference>
<gene>
    <name evidence="2" type="ORF">BI096_gp30</name>
</gene>
<keyword evidence="3" id="KW-1185">Reference proteome</keyword>
<sequence>MKGELKAGGLALVYGLHRDVHHNGKAVRLIDLESEESAITFAIMNDLDEPERWWRVTGLLPHDRVSKVKARNLLPIDGDDHQERDELAKDKPREVVA</sequence>
<dbReference type="EMBL" id="KX231828">
    <property type="protein sequence ID" value="ANN86138.1"/>
    <property type="molecule type" value="Genomic_DNA"/>
</dbReference>
<organism evidence="2 3">
    <name type="scientific">Enterobacter phage Arya</name>
    <dbReference type="NCBI Taxonomy" id="1864622"/>
    <lineage>
        <taxon>Viruses</taxon>
        <taxon>Duplodnaviria</taxon>
        <taxon>Heunggongvirae</taxon>
        <taxon>Uroviricota</taxon>
        <taxon>Caudoviricetes</taxon>
        <taxon>Iiscvirinae</taxon>
        <taxon>Aryavirus</taxon>
        <taxon>Aryavirus arya</taxon>
    </lineage>
</organism>
<evidence type="ECO:0000256" key="1">
    <source>
        <dbReference type="SAM" id="MobiDB-lite"/>
    </source>
</evidence>
<protein>
    <submittedName>
        <fullName evidence="2">Uncharacterized protein</fullName>
    </submittedName>
</protein>
<dbReference type="RefSeq" id="YP_009284294.1">
    <property type="nucleotide sequence ID" value="NC_031048.1"/>
</dbReference>
<feature type="compositionally biased region" description="Basic and acidic residues" evidence="1">
    <location>
        <begin position="78"/>
        <end position="97"/>
    </location>
</feature>
<proteinExistence type="predicted"/>
<accession>A0A193GYD3</accession>
<reference evidence="2 3" key="2">
    <citation type="submission" date="2016-07" db="EMBL/GenBank/DDBJ databases">
        <title>Whole genome sequeicing and characterization of Enterobacter phage Arya isolated from the termite gut.</title>
        <authorList>
            <person name="Tikhe C."/>
            <person name="Husseneder C."/>
        </authorList>
    </citation>
    <scope>NUCLEOTIDE SEQUENCE [LARGE SCALE GENOMIC DNA]</scope>
</reference>
<dbReference type="GeneID" id="29064937"/>